<dbReference type="EMBL" id="WEGK01000020">
    <property type="protein sequence ID" value="MQY23544.1"/>
    <property type="molecule type" value="Genomic_DNA"/>
</dbReference>
<dbReference type="InterPro" id="IPR036962">
    <property type="entry name" value="Glyco_hydro_3_N_sf"/>
</dbReference>
<dbReference type="GO" id="GO:0009254">
    <property type="term" value="P:peptidoglycan turnover"/>
    <property type="evidence" value="ECO:0007669"/>
    <property type="project" value="TreeGrafter"/>
</dbReference>
<feature type="signal peptide" evidence="7">
    <location>
        <begin position="1"/>
        <end position="26"/>
    </location>
</feature>
<evidence type="ECO:0000256" key="4">
    <source>
        <dbReference type="ARBA" id="ARBA00022801"/>
    </source>
</evidence>
<evidence type="ECO:0000313" key="10">
    <source>
        <dbReference type="Proteomes" id="UP000438448"/>
    </source>
</evidence>
<evidence type="ECO:0000256" key="1">
    <source>
        <dbReference type="ARBA" id="ARBA00001231"/>
    </source>
</evidence>
<dbReference type="PANTHER" id="PTHR30480:SF13">
    <property type="entry name" value="BETA-HEXOSAMINIDASE"/>
    <property type="match status" value="1"/>
</dbReference>
<dbReference type="PANTHER" id="PTHR30480">
    <property type="entry name" value="BETA-HEXOSAMINIDASE-RELATED"/>
    <property type="match status" value="1"/>
</dbReference>
<comment type="caution">
    <text evidence="9">The sequence shown here is derived from an EMBL/GenBank/DDBJ whole genome shotgun (WGS) entry which is preliminary data.</text>
</comment>
<reference evidence="9 10" key="1">
    <citation type="submission" date="2019-10" db="EMBL/GenBank/DDBJ databases">
        <title>Nocardia macrotermitis sp. nov. and Nocardia aurantia sp. nov., isolated from the gut of fungus growing-termite Macrotermes natalensis.</title>
        <authorList>
            <person name="Benndorf R."/>
            <person name="Schwitalla J."/>
            <person name="Martin K."/>
            <person name="De Beer W."/>
            <person name="Kaster A.-K."/>
            <person name="Vollmers J."/>
            <person name="Poulsen M."/>
            <person name="Beemelmanns C."/>
        </authorList>
    </citation>
    <scope>NUCLEOTIDE SEQUENCE [LARGE SCALE GENOMIC DNA]</scope>
    <source>
        <strain evidence="9 10">RB20</strain>
    </source>
</reference>
<feature type="region of interest" description="Disordered" evidence="6">
    <location>
        <begin position="22"/>
        <end position="47"/>
    </location>
</feature>
<protein>
    <recommendedName>
        <fullName evidence="3">beta-N-acetylhexosaminidase</fullName>
        <ecNumber evidence="3">3.2.1.52</ecNumber>
    </recommendedName>
</protein>
<evidence type="ECO:0000256" key="6">
    <source>
        <dbReference type="SAM" id="MobiDB-lite"/>
    </source>
</evidence>
<keyword evidence="4 9" id="KW-0378">Hydrolase</keyword>
<feature type="domain" description="Glycoside hydrolase family 3 N-terminal" evidence="8">
    <location>
        <begin position="59"/>
        <end position="375"/>
    </location>
</feature>
<dbReference type="GO" id="GO:0005975">
    <property type="term" value="P:carbohydrate metabolic process"/>
    <property type="evidence" value="ECO:0007669"/>
    <property type="project" value="InterPro"/>
</dbReference>
<dbReference type="OrthoDB" id="9805821at2"/>
<evidence type="ECO:0000256" key="5">
    <source>
        <dbReference type="ARBA" id="ARBA00023295"/>
    </source>
</evidence>
<dbReference type="InterPro" id="IPR050226">
    <property type="entry name" value="NagZ_Beta-hexosaminidase"/>
</dbReference>
<keyword evidence="5 9" id="KW-0326">Glycosidase</keyword>
<dbReference type="GO" id="GO:0004563">
    <property type="term" value="F:beta-N-acetylhexosaminidase activity"/>
    <property type="evidence" value="ECO:0007669"/>
    <property type="project" value="UniProtKB-EC"/>
</dbReference>
<gene>
    <name evidence="9" type="primary">nagZ_2</name>
    <name evidence="9" type="ORF">NRB20_66740</name>
</gene>
<dbReference type="AlphaFoldDB" id="A0A7K0DFC5"/>
<feature type="chain" id="PRO_5039619439" description="beta-N-acetylhexosaminidase" evidence="7">
    <location>
        <begin position="27"/>
        <end position="384"/>
    </location>
</feature>
<evidence type="ECO:0000256" key="2">
    <source>
        <dbReference type="ARBA" id="ARBA00005336"/>
    </source>
</evidence>
<evidence type="ECO:0000313" key="9">
    <source>
        <dbReference type="EMBL" id="MQY23544.1"/>
    </source>
</evidence>
<dbReference type="RefSeq" id="WP_153415300.1">
    <property type="nucleotide sequence ID" value="NZ_WEGK01000020.1"/>
</dbReference>
<dbReference type="SUPFAM" id="SSF51445">
    <property type="entry name" value="(Trans)glycosidases"/>
    <property type="match status" value="1"/>
</dbReference>
<keyword evidence="7" id="KW-0732">Signal</keyword>
<dbReference type="Gene3D" id="3.20.20.300">
    <property type="entry name" value="Glycoside hydrolase, family 3, N-terminal domain"/>
    <property type="match status" value="1"/>
</dbReference>
<keyword evidence="10" id="KW-1185">Reference proteome</keyword>
<evidence type="ECO:0000256" key="7">
    <source>
        <dbReference type="SAM" id="SignalP"/>
    </source>
</evidence>
<evidence type="ECO:0000256" key="3">
    <source>
        <dbReference type="ARBA" id="ARBA00012663"/>
    </source>
</evidence>
<evidence type="ECO:0000259" key="8">
    <source>
        <dbReference type="Pfam" id="PF00933"/>
    </source>
</evidence>
<comment type="similarity">
    <text evidence="2">Belongs to the glycosyl hydrolase 3 family.</text>
</comment>
<dbReference type="Pfam" id="PF00933">
    <property type="entry name" value="Glyco_hydro_3"/>
    <property type="match status" value="1"/>
</dbReference>
<comment type="catalytic activity">
    <reaction evidence="1">
        <text>Hydrolysis of terminal non-reducing N-acetyl-D-hexosamine residues in N-acetyl-beta-D-hexosaminides.</text>
        <dbReference type="EC" id="3.2.1.52"/>
    </reaction>
</comment>
<dbReference type="PROSITE" id="PS51257">
    <property type="entry name" value="PROKAR_LIPOPROTEIN"/>
    <property type="match status" value="1"/>
</dbReference>
<sequence>MRNVRGTMLAVLAVGLTACSSGSTTSAPSSSTTAAPGSTPASTTKSQSDCDASYLAKLTTRQKLAQLLTVGVTGTADATNIVRTEQVGGIFIGSWTDQAMLTNHQVAQVEAVSKAPLMVTIDEEGGRVSRLKNLIGAVPPARSIPQTMTADEYYTKSLARGKAMKALGITADLAPDADVSDEDADSVIGDRSFSNDPAVVISYAGAFIRAMHDAGLGAVMKHFPGHGHGSGDSHTGAVHTPPLAQLQNNDLVPFRKLIGSGAAVMVGHLDVPGLTTPNVPASISPQAMALLRKGTGYNAQPFDGPIMTDDLGGMAAISKRMDIEDAVAAALEAGADNALWTTSTAVPQVLDKLEQEVRSGRLPMDRVNASVLRMVKFKGVTPHC</sequence>
<accession>A0A7K0DFC5</accession>
<feature type="compositionally biased region" description="Low complexity" evidence="6">
    <location>
        <begin position="22"/>
        <end position="44"/>
    </location>
</feature>
<dbReference type="Proteomes" id="UP000438448">
    <property type="component" value="Unassembled WGS sequence"/>
</dbReference>
<dbReference type="InterPro" id="IPR001764">
    <property type="entry name" value="Glyco_hydro_3_N"/>
</dbReference>
<dbReference type="InterPro" id="IPR017853">
    <property type="entry name" value="GH"/>
</dbReference>
<proteinExistence type="inferred from homology"/>
<dbReference type="EC" id="3.2.1.52" evidence="3"/>
<organism evidence="9 10">
    <name type="scientific">Nocardia macrotermitis</name>
    <dbReference type="NCBI Taxonomy" id="2585198"/>
    <lineage>
        <taxon>Bacteria</taxon>
        <taxon>Bacillati</taxon>
        <taxon>Actinomycetota</taxon>
        <taxon>Actinomycetes</taxon>
        <taxon>Mycobacteriales</taxon>
        <taxon>Nocardiaceae</taxon>
        <taxon>Nocardia</taxon>
    </lineage>
</organism>
<name>A0A7K0DFC5_9NOCA</name>